<reference evidence="3" key="1">
    <citation type="submission" date="2016-10" db="EMBL/GenBank/DDBJ databases">
        <authorList>
            <person name="Varghese N."/>
            <person name="Submissions S."/>
        </authorList>
    </citation>
    <scope>NUCLEOTIDE SEQUENCE [LARGE SCALE GENOMIC DNA]</scope>
    <source>
        <strain evidence="3">DSM 22361</strain>
    </source>
</reference>
<proteinExistence type="predicted"/>
<dbReference type="RefSeq" id="WP_103907180.1">
    <property type="nucleotide sequence ID" value="NZ_CP049246.1"/>
</dbReference>
<evidence type="ECO:0008006" key="4">
    <source>
        <dbReference type="Google" id="ProtNLM"/>
    </source>
</evidence>
<gene>
    <name evidence="2" type="ORF">SAMN05421877_11047</name>
</gene>
<feature type="region of interest" description="Disordered" evidence="1">
    <location>
        <begin position="59"/>
        <end position="79"/>
    </location>
</feature>
<keyword evidence="3" id="KW-1185">Reference proteome</keyword>
<protein>
    <recommendedName>
        <fullName evidence="4">Fimbrillin-like</fullName>
    </recommendedName>
</protein>
<evidence type="ECO:0000313" key="3">
    <source>
        <dbReference type="Proteomes" id="UP000236731"/>
    </source>
</evidence>
<name>A0A1H6BDF6_9SPHI</name>
<organism evidence="2 3">
    <name type="scientific">Sphingobacterium lactis</name>
    <dbReference type="NCBI Taxonomy" id="797291"/>
    <lineage>
        <taxon>Bacteria</taxon>
        <taxon>Pseudomonadati</taxon>
        <taxon>Bacteroidota</taxon>
        <taxon>Sphingobacteriia</taxon>
        <taxon>Sphingobacteriales</taxon>
        <taxon>Sphingobacteriaceae</taxon>
        <taxon>Sphingobacterium</taxon>
    </lineage>
</organism>
<dbReference type="Proteomes" id="UP000236731">
    <property type="component" value="Unassembled WGS sequence"/>
</dbReference>
<sequence>MYSKSTTYSISIILCFSLFLLFNSCKKEAKVKEEEKTHAGIGDTKITFEIKGLSNSIDGRSKGSMAKSPDALSTNNDQQAPIESRIVSLNGIDAMLSIHELPVHYQLTASASKATHPGIKAQDFSTLATGTKYKILLFNTDGHGNPTTLHDEVEGVVGPEPLKIQAYAGKEYRWYAYTFNSKSPIPPFGGFDELPIVPSGDINAYRKDFAFATDVLNTFPDQTKPNIIRSIILTRKTARMVIEYNTKGLFAQIISAKARLSDGSGQNQQGNFNFKTGKYTNFTTHTAGLESVNDQSVSIPVPMGVDTVVIPNTKVRQTFYVPTDGVTPIQLKISLDTLMVTSQLLDEELQPKEVQRSFRNNVFEIPDFVATEGKSYFISIKLLESPIPIGTTQWARGNTYIYTNSAFPNDTSSKYQIRYDNIMYKPNTIPFSEYILGSELYLPNGLNVCEAMYPQGLWDLPSRAEYEELINYTNKEVLEDGLQSWYIRVNPDVPVLGPPSYPSDRLIIAPMGIKEPGITISASYFQHTDFFYLTFGFMWYKSTDNGIALLQHTHNQQDIISFDIRQPNRRVSVRCIRKK</sequence>
<accession>A0A1H6BDF6</accession>
<evidence type="ECO:0000256" key="1">
    <source>
        <dbReference type="SAM" id="MobiDB-lite"/>
    </source>
</evidence>
<dbReference type="AlphaFoldDB" id="A0A1H6BDF6"/>
<dbReference type="EMBL" id="FNUT01000010">
    <property type="protein sequence ID" value="SEG58863.1"/>
    <property type="molecule type" value="Genomic_DNA"/>
</dbReference>
<dbReference type="OrthoDB" id="698753at2"/>
<evidence type="ECO:0000313" key="2">
    <source>
        <dbReference type="EMBL" id="SEG58863.1"/>
    </source>
</evidence>